<proteinExistence type="inferred from homology"/>
<dbReference type="Pfam" id="PF25198">
    <property type="entry name" value="Spore_GerAC_N"/>
    <property type="match status" value="1"/>
</dbReference>
<dbReference type="Pfam" id="PF05504">
    <property type="entry name" value="Spore_GerAC"/>
    <property type="match status" value="1"/>
</dbReference>
<gene>
    <name evidence="10" type="ORF">BME96_04055</name>
</gene>
<name>A0AAC9J061_VIRHA</name>
<dbReference type="InterPro" id="IPR008844">
    <property type="entry name" value="Spore_GerAC-like"/>
</dbReference>
<keyword evidence="3" id="KW-0309">Germination</keyword>
<evidence type="ECO:0000313" key="10">
    <source>
        <dbReference type="EMBL" id="APC47390.1"/>
    </source>
</evidence>
<evidence type="ECO:0000313" key="11">
    <source>
        <dbReference type="Proteomes" id="UP000182945"/>
    </source>
</evidence>
<keyword evidence="6" id="KW-0564">Palmitate</keyword>
<evidence type="ECO:0000256" key="7">
    <source>
        <dbReference type="ARBA" id="ARBA00023288"/>
    </source>
</evidence>
<organism evidence="10 11">
    <name type="scientific">Virgibacillus halodenitrificans</name>
    <name type="common">Bacillus halodenitrificans</name>
    <dbReference type="NCBI Taxonomy" id="1482"/>
    <lineage>
        <taxon>Bacteria</taxon>
        <taxon>Bacillati</taxon>
        <taxon>Bacillota</taxon>
        <taxon>Bacilli</taxon>
        <taxon>Bacillales</taxon>
        <taxon>Bacillaceae</taxon>
        <taxon>Virgibacillus</taxon>
    </lineage>
</organism>
<dbReference type="InterPro" id="IPR057336">
    <property type="entry name" value="GerAC_N"/>
</dbReference>
<dbReference type="GeneID" id="71513558"/>
<dbReference type="GO" id="GO:0016020">
    <property type="term" value="C:membrane"/>
    <property type="evidence" value="ECO:0007669"/>
    <property type="project" value="UniProtKB-SubCell"/>
</dbReference>
<comment type="similarity">
    <text evidence="2">Belongs to the GerABKC lipoprotein family.</text>
</comment>
<dbReference type="Proteomes" id="UP000182945">
    <property type="component" value="Chromosome"/>
</dbReference>
<evidence type="ECO:0000259" key="8">
    <source>
        <dbReference type="Pfam" id="PF05504"/>
    </source>
</evidence>
<dbReference type="RefSeq" id="WP_060680337.1">
    <property type="nucleotide sequence ID" value="NZ_CP017962.1"/>
</dbReference>
<feature type="domain" description="Spore germination GerAC-like C-terminal" evidence="8">
    <location>
        <begin position="198"/>
        <end position="374"/>
    </location>
</feature>
<dbReference type="EMBL" id="CP017962">
    <property type="protein sequence ID" value="APC47390.1"/>
    <property type="molecule type" value="Genomic_DNA"/>
</dbReference>
<evidence type="ECO:0000256" key="2">
    <source>
        <dbReference type="ARBA" id="ARBA00007886"/>
    </source>
</evidence>
<evidence type="ECO:0008006" key="12">
    <source>
        <dbReference type="Google" id="ProtNLM"/>
    </source>
</evidence>
<comment type="subcellular location">
    <subcellularLocation>
        <location evidence="1">Membrane</location>
        <topology evidence="1">Lipid-anchor</topology>
    </subcellularLocation>
</comment>
<protein>
    <recommendedName>
        <fullName evidence="12">Ger(X)C family spore germination protein</fullName>
    </recommendedName>
</protein>
<dbReference type="Gene3D" id="3.30.300.210">
    <property type="entry name" value="Nutrient germinant receptor protein C, domain 3"/>
    <property type="match status" value="1"/>
</dbReference>
<evidence type="ECO:0000256" key="4">
    <source>
        <dbReference type="ARBA" id="ARBA00022729"/>
    </source>
</evidence>
<evidence type="ECO:0000256" key="3">
    <source>
        <dbReference type="ARBA" id="ARBA00022544"/>
    </source>
</evidence>
<evidence type="ECO:0000259" key="9">
    <source>
        <dbReference type="Pfam" id="PF25198"/>
    </source>
</evidence>
<dbReference type="PANTHER" id="PTHR35789">
    <property type="entry name" value="SPORE GERMINATION PROTEIN B3"/>
    <property type="match status" value="1"/>
</dbReference>
<dbReference type="PROSITE" id="PS51257">
    <property type="entry name" value="PROKAR_LIPOPROTEIN"/>
    <property type="match status" value="1"/>
</dbReference>
<dbReference type="InterPro" id="IPR038501">
    <property type="entry name" value="Spore_GerAC_C_sf"/>
</dbReference>
<reference evidence="10 11" key="1">
    <citation type="submission" date="2016-11" db="EMBL/GenBank/DDBJ databases">
        <title>Complete genome sequencing of Virgibacillus halodenitrificans PDB-F2.</title>
        <authorList>
            <person name="Sun Z."/>
            <person name="Zhou Y."/>
            <person name="Li H."/>
        </authorList>
    </citation>
    <scope>NUCLEOTIDE SEQUENCE [LARGE SCALE GENOMIC DNA]</scope>
    <source>
        <strain evidence="10 11">PDB-F2</strain>
    </source>
</reference>
<dbReference type="AlphaFoldDB" id="A0AAC9J061"/>
<dbReference type="KEGG" id="vhl:BME96_04055"/>
<keyword evidence="5" id="KW-0472">Membrane</keyword>
<evidence type="ECO:0000256" key="5">
    <source>
        <dbReference type="ARBA" id="ARBA00023136"/>
    </source>
</evidence>
<sequence length="377" mass="42770">MKSKLIIYTFIICLFLTGCFKENQIEKMGIINARGIDKQEDGLVQASLVLFQFEAQAKDITKLVKGTGNSTKGAINNANLETNFLLDSGKLQIELYGKETAQEGISPYLDTLLRDARVPDTSYMAIGEPTAEDILTVQESGISMNIGQYLHGVIENSASDKLFPKVSLVKFSRLKNDIGVDPILPVFEIKEGIPKITNIGVFQDDKYVGDISIENKILFNLLDESLLSEWLEITLPFEPFKKYKRNSSSSTTEKLHVALNTLRNDSTIRVTDLEDLTFKINLNIEASLLEISNQIKLEDKRVLKLLEKEIEKNIEKKYEELLKKLQEFNSDAMGFGSVYRYSKKGKPLTRAEWRKKYPEVKADFNVNLKIIHHGETF</sequence>
<dbReference type="GO" id="GO:0009847">
    <property type="term" value="P:spore germination"/>
    <property type="evidence" value="ECO:0007669"/>
    <property type="project" value="InterPro"/>
</dbReference>
<evidence type="ECO:0000256" key="6">
    <source>
        <dbReference type="ARBA" id="ARBA00023139"/>
    </source>
</evidence>
<keyword evidence="7" id="KW-0449">Lipoprotein</keyword>
<dbReference type="NCBIfam" id="TIGR02887">
    <property type="entry name" value="spore_ger_x_C"/>
    <property type="match status" value="1"/>
</dbReference>
<accession>A0AAC9J061</accession>
<evidence type="ECO:0000256" key="1">
    <source>
        <dbReference type="ARBA" id="ARBA00004635"/>
    </source>
</evidence>
<keyword evidence="4" id="KW-0732">Signal</keyword>
<dbReference type="InterPro" id="IPR046953">
    <property type="entry name" value="Spore_GerAC-like_C"/>
</dbReference>
<feature type="domain" description="Spore germination protein N-terminal" evidence="9">
    <location>
        <begin position="23"/>
        <end position="189"/>
    </location>
</feature>
<dbReference type="PANTHER" id="PTHR35789:SF1">
    <property type="entry name" value="SPORE GERMINATION PROTEIN B3"/>
    <property type="match status" value="1"/>
</dbReference>